<reference evidence="2" key="1">
    <citation type="submission" date="2020-05" db="EMBL/GenBank/DDBJ databases">
        <authorList>
            <person name="Chiriac C."/>
            <person name="Salcher M."/>
            <person name="Ghai R."/>
            <person name="Kavagutti S V."/>
        </authorList>
    </citation>
    <scope>NUCLEOTIDE SEQUENCE</scope>
</reference>
<feature type="compositionally biased region" description="Basic and acidic residues" evidence="1">
    <location>
        <begin position="36"/>
        <end position="50"/>
    </location>
</feature>
<name>A0A6J6EFA1_9ZZZZ</name>
<evidence type="ECO:0000256" key="1">
    <source>
        <dbReference type="SAM" id="MobiDB-lite"/>
    </source>
</evidence>
<sequence length="134" mass="13699">MSWRSATRVPGIPVATTAAATTPMAIASTATAETLDTSRRLSDTGDRRDGRFALELPAGELPAALVAAPRATKNAPSIHKIPSTICTYSTATPGNATAPTDGELNANAKSSGNVPTPAESQAIRRSDSANRTPA</sequence>
<proteinExistence type="predicted"/>
<feature type="region of interest" description="Disordered" evidence="1">
    <location>
        <begin position="90"/>
        <end position="134"/>
    </location>
</feature>
<protein>
    <submittedName>
        <fullName evidence="2">Unannotated protein</fullName>
    </submittedName>
</protein>
<organism evidence="2">
    <name type="scientific">freshwater metagenome</name>
    <dbReference type="NCBI Taxonomy" id="449393"/>
    <lineage>
        <taxon>unclassified sequences</taxon>
        <taxon>metagenomes</taxon>
        <taxon>ecological metagenomes</taxon>
    </lineage>
</organism>
<evidence type="ECO:0000313" key="2">
    <source>
        <dbReference type="EMBL" id="CAB4571738.1"/>
    </source>
</evidence>
<dbReference type="EMBL" id="CAEZTD010000135">
    <property type="protein sequence ID" value="CAB4571738.1"/>
    <property type="molecule type" value="Genomic_DNA"/>
</dbReference>
<dbReference type="AlphaFoldDB" id="A0A6J6EFA1"/>
<accession>A0A6J6EFA1</accession>
<gene>
    <name evidence="2" type="ORF">UFOPK1591_01338</name>
</gene>
<feature type="region of interest" description="Disordered" evidence="1">
    <location>
        <begin position="29"/>
        <end position="50"/>
    </location>
</feature>